<sequence>MNFMWKVNTTEREEELIKEIKDKDYAKEELEKLSKRRKLAVECASRVVGITPQKQETITSKNKNIKVKYTKTTPGNSFIDKLLRFLHT</sequence>
<protein>
    <submittedName>
        <fullName evidence="1">Uncharacterized protein</fullName>
    </submittedName>
</protein>
<dbReference type="AlphaFoldDB" id="A0A6M3LWM5"/>
<gene>
    <name evidence="1" type="ORF">MM171A01842_0005</name>
</gene>
<organism evidence="1">
    <name type="scientific">viral metagenome</name>
    <dbReference type="NCBI Taxonomy" id="1070528"/>
    <lineage>
        <taxon>unclassified sequences</taxon>
        <taxon>metagenomes</taxon>
        <taxon>organismal metagenomes</taxon>
    </lineage>
</organism>
<proteinExistence type="predicted"/>
<evidence type="ECO:0000313" key="1">
    <source>
        <dbReference type="EMBL" id="QJA98409.1"/>
    </source>
</evidence>
<name>A0A6M3LWM5_9ZZZZ</name>
<dbReference type="EMBL" id="MT143578">
    <property type="protein sequence ID" value="QJA98409.1"/>
    <property type="molecule type" value="Genomic_DNA"/>
</dbReference>
<reference evidence="1" key="1">
    <citation type="submission" date="2020-03" db="EMBL/GenBank/DDBJ databases">
        <title>The deep terrestrial virosphere.</title>
        <authorList>
            <person name="Holmfeldt K."/>
            <person name="Nilsson E."/>
            <person name="Simone D."/>
            <person name="Lopez-Fernandez M."/>
            <person name="Wu X."/>
            <person name="de Brujin I."/>
            <person name="Lundin D."/>
            <person name="Andersson A."/>
            <person name="Bertilsson S."/>
            <person name="Dopson M."/>
        </authorList>
    </citation>
    <scope>NUCLEOTIDE SEQUENCE</scope>
    <source>
        <strain evidence="1">MM171A01842</strain>
    </source>
</reference>
<accession>A0A6M3LWM5</accession>